<dbReference type="GO" id="GO:0005524">
    <property type="term" value="F:ATP binding"/>
    <property type="evidence" value="ECO:0007669"/>
    <property type="project" value="UniProtKB-KW"/>
</dbReference>
<dbReference type="EMBL" id="PSRQ01000018">
    <property type="protein sequence ID" value="PWU23930.1"/>
    <property type="molecule type" value="Genomic_DNA"/>
</dbReference>
<comment type="caution">
    <text evidence="5">The sequence shown here is derived from an EMBL/GenBank/DDBJ whole genome shotgun (WGS) entry which is preliminary data.</text>
</comment>
<dbReference type="AlphaFoldDB" id="A0A317JSC8"/>
<dbReference type="GO" id="GO:0006298">
    <property type="term" value="P:mismatch repair"/>
    <property type="evidence" value="ECO:0007669"/>
    <property type="project" value="InterPro"/>
</dbReference>
<evidence type="ECO:0000256" key="2">
    <source>
        <dbReference type="ARBA" id="ARBA00022840"/>
    </source>
</evidence>
<protein>
    <submittedName>
        <fullName evidence="5">DNA mismatch repair protein MutS</fullName>
    </submittedName>
</protein>
<dbReference type="SUPFAM" id="SSF52540">
    <property type="entry name" value="P-loop containing nucleoside triphosphate hydrolases"/>
    <property type="match status" value="1"/>
</dbReference>
<evidence type="ECO:0000259" key="4">
    <source>
        <dbReference type="PROSITE" id="PS00486"/>
    </source>
</evidence>
<gene>
    <name evidence="5" type="ORF">C5B42_01300</name>
</gene>
<evidence type="ECO:0000313" key="5">
    <source>
        <dbReference type="EMBL" id="PWU23930.1"/>
    </source>
</evidence>
<dbReference type="PANTHER" id="PTHR11361:SF34">
    <property type="entry name" value="DNA MISMATCH REPAIR PROTEIN MSH1, MITOCHONDRIAL"/>
    <property type="match status" value="1"/>
</dbReference>
<evidence type="ECO:0000256" key="3">
    <source>
        <dbReference type="ARBA" id="ARBA00023125"/>
    </source>
</evidence>
<dbReference type="Proteomes" id="UP000246104">
    <property type="component" value="Unassembled WGS sequence"/>
</dbReference>
<dbReference type="GO" id="GO:0140664">
    <property type="term" value="F:ATP-dependent DNA damage sensor activity"/>
    <property type="evidence" value="ECO:0007669"/>
    <property type="project" value="InterPro"/>
</dbReference>
<dbReference type="InterPro" id="IPR000432">
    <property type="entry name" value="DNA_mismatch_repair_MutS_C"/>
</dbReference>
<organism evidence="5 6">
    <name type="scientific">Candidatus Cerribacteria bacterium 'Amazon FNV 2010 28 9'</name>
    <dbReference type="NCBI Taxonomy" id="2081795"/>
    <lineage>
        <taxon>Bacteria</taxon>
        <taxon>Candidatus Cerribacteria</taxon>
    </lineage>
</organism>
<dbReference type="GO" id="GO:0030983">
    <property type="term" value="F:mismatched DNA binding"/>
    <property type="evidence" value="ECO:0007669"/>
    <property type="project" value="InterPro"/>
</dbReference>
<feature type="non-terminal residue" evidence="5">
    <location>
        <position position="1"/>
    </location>
</feature>
<accession>A0A317JSC8</accession>
<reference evidence="5 6" key="1">
    <citation type="submission" date="2018-02" db="EMBL/GenBank/DDBJ databases">
        <title>Genomic Reconstructions from Amazon Rainforest and Pasture Soil Reveal Novel Insights into the Physiology of Candidate Phyla in Tropical Sites.</title>
        <authorList>
            <person name="Kroeger M.E."/>
            <person name="Delmont T."/>
            <person name="Eren A.M."/>
            <person name="Guo J."/>
            <person name="Meyer K.M."/>
            <person name="Khan K."/>
            <person name="Rodrigues J.L.M."/>
            <person name="Bohannan B.J.M."/>
            <person name="Tringe S."/>
            <person name="Borges C.D."/>
            <person name="Tiedje J."/>
            <person name="Tsai S.M."/>
            <person name="Nusslein K."/>
        </authorList>
    </citation>
    <scope>NUCLEOTIDE SEQUENCE [LARGE SCALE GENOMIC DNA]</scope>
    <source>
        <strain evidence="5">Amazon FNV 2010 28 9</strain>
    </source>
</reference>
<dbReference type="Gene3D" id="3.40.50.300">
    <property type="entry name" value="P-loop containing nucleotide triphosphate hydrolases"/>
    <property type="match status" value="1"/>
</dbReference>
<dbReference type="SMART" id="SM00534">
    <property type="entry name" value="MUTSac"/>
    <property type="match status" value="1"/>
</dbReference>
<dbReference type="GO" id="GO:0005829">
    <property type="term" value="C:cytosol"/>
    <property type="evidence" value="ECO:0007669"/>
    <property type="project" value="TreeGrafter"/>
</dbReference>
<dbReference type="PROSITE" id="PS00486">
    <property type="entry name" value="DNA_MISMATCH_REPAIR_2"/>
    <property type="match status" value="1"/>
</dbReference>
<dbReference type="InterPro" id="IPR027417">
    <property type="entry name" value="P-loop_NTPase"/>
</dbReference>
<name>A0A317JSC8_9BACT</name>
<feature type="domain" description="DNA mismatch repair proteins mutS family" evidence="4">
    <location>
        <begin position="66"/>
        <end position="82"/>
    </location>
</feature>
<dbReference type="Pfam" id="PF00488">
    <property type="entry name" value="MutS_V"/>
    <property type="match status" value="1"/>
</dbReference>
<evidence type="ECO:0000256" key="1">
    <source>
        <dbReference type="ARBA" id="ARBA00022741"/>
    </source>
</evidence>
<keyword evidence="1" id="KW-0547">Nucleotide-binding</keyword>
<dbReference type="PANTHER" id="PTHR11361">
    <property type="entry name" value="DNA MISMATCH REPAIR PROTEIN MUTS FAMILY MEMBER"/>
    <property type="match status" value="1"/>
</dbReference>
<sequence length="227" mass="24738">FIRQVALITLMAHMGSFVPATSAHISLVDRIFVRSGASDMITSGLSTFMVEMVETAYILHHMTNKSLIIMDEIGRGTSTYDGISIASAIATYLVTHSTHPAKTLFATHYHELQDLEQQYPEKIKNMHMAVIEEHGTPIFLHTLLPGGASASFGIAVAKLAGIPNDVIKAATQTLAQLEHQHTDTPVFTPSSPHTSKLQQILQSIDISRTTPLEALNTLATLQKEALK</sequence>
<proteinExistence type="predicted"/>
<evidence type="ECO:0000313" key="6">
    <source>
        <dbReference type="Proteomes" id="UP000246104"/>
    </source>
</evidence>
<dbReference type="InterPro" id="IPR045076">
    <property type="entry name" value="MutS"/>
</dbReference>
<keyword evidence="2" id="KW-0067">ATP-binding</keyword>
<keyword evidence="3" id="KW-0238">DNA-binding</keyword>